<proteinExistence type="predicted"/>
<dbReference type="Proteomes" id="UP000501690">
    <property type="component" value="Linkage Group LG5"/>
</dbReference>
<dbReference type="EMBL" id="CP039349">
    <property type="protein sequence ID" value="QCD92762.1"/>
    <property type="molecule type" value="Genomic_DNA"/>
</dbReference>
<dbReference type="AlphaFoldDB" id="A0A4D6LUZ6"/>
<gene>
    <name evidence="1" type="ORF">DEO72_LG5g831</name>
</gene>
<keyword evidence="2" id="KW-1185">Reference proteome</keyword>
<evidence type="ECO:0000313" key="1">
    <source>
        <dbReference type="EMBL" id="QCD92762.1"/>
    </source>
</evidence>
<organism evidence="1 2">
    <name type="scientific">Vigna unguiculata</name>
    <name type="common">Cowpea</name>
    <dbReference type="NCBI Taxonomy" id="3917"/>
    <lineage>
        <taxon>Eukaryota</taxon>
        <taxon>Viridiplantae</taxon>
        <taxon>Streptophyta</taxon>
        <taxon>Embryophyta</taxon>
        <taxon>Tracheophyta</taxon>
        <taxon>Spermatophyta</taxon>
        <taxon>Magnoliopsida</taxon>
        <taxon>eudicotyledons</taxon>
        <taxon>Gunneridae</taxon>
        <taxon>Pentapetalae</taxon>
        <taxon>rosids</taxon>
        <taxon>fabids</taxon>
        <taxon>Fabales</taxon>
        <taxon>Fabaceae</taxon>
        <taxon>Papilionoideae</taxon>
        <taxon>50 kb inversion clade</taxon>
        <taxon>NPAAA clade</taxon>
        <taxon>indigoferoid/millettioid clade</taxon>
        <taxon>Phaseoleae</taxon>
        <taxon>Vigna</taxon>
    </lineage>
</organism>
<evidence type="ECO:0000313" key="2">
    <source>
        <dbReference type="Proteomes" id="UP000501690"/>
    </source>
</evidence>
<reference evidence="1 2" key="1">
    <citation type="submission" date="2019-04" db="EMBL/GenBank/DDBJ databases">
        <title>An improved genome assembly and genetic linkage map for asparagus bean, Vigna unguiculata ssp. sesquipedialis.</title>
        <authorList>
            <person name="Xia Q."/>
            <person name="Zhang R."/>
            <person name="Dong Y."/>
        </authorList>
    </citation>
    <scope>NUCLEOTIDE SEQUENCE [LARGE SCALE GENOMIC DNA]</scope>
    <source>
        <tissue evidence="1">Leaf</tissue>
    </source>
</reference>
<protein>
    <submittedName>
        <fullName evidence="1">Uncharacterized protein</fullName>
    </submittedName>
</protein>
<name>A0A4D6LUZ6_VIGUN</name>
<accession>A0A4D6LUZ6</accession>
<sequence length="93" mass="10889">MFLLCELHHTSSHHCATVHHSHHCAPTKVVIAPCHFPMALWLYINGGRRWVRSSEFMFVVEKNERWFRRDLDRSCVEDGGSVVISHDSGFEQW</sequence>